<evidence type="ECO:0000313" key="2">
    <source>
        <dbReference type="Proteomes" id="UP001165960"/>
    </source>
</evidence>
<proteinExistence type="predicted"/>
<protein>
    <submittedName>
        <fullName evidence="1">Uncharacterized protein</fullName>
    </submittedName>
</protein>
<dbReference type="Proteomes" id="UP001165960">
    <property type="component" value="Unassembled WGS sequence"/>
</dbReference>
<evidence type="ECO:0000313" key="1">
    <source>
        <dbReference type="EMBL" id="KAJ9074530.1"/>
    </source>
</evidence>
<name>A0ACC2TIH3_9FUNG</name>
<accession>A0ACC2TIH3</accession>
<dbReference type="EMBL" id="QTSX02002855">
    <property type="protein sequence ID" value="KAJ9074530.1"/>
    <property type="molecule type" value="Genomic_DNA"/>
</dbReference>
<sequence>MAKKNNRSTSSKSKINNSSKKKKKPETTQSAKSEDGLESTPNASMNPPEAEKKGLGEEFEVLESKSSSKSPSKDNSSSEQTPRAASPASESQAPHPDPPSLPKESESTVSSSLQDSWQEIPCEEHAAELPAKEKTVSVSENSASDEDVSAALRLPSGGSLQLQADIDDEQPTETPSGPDKSPALEAFQPSSIPQERPLSTTPLSFLDSFDDKVMSAMPGYLFSQSELPTEGAVAKLPPNFLLSSDDQAESDSNTSPEMESGTAILDGTPQNEGDAERGAKEESLTPKANPSTLAENETKGMEAEREASDMVNPDPRADELEAISNETPTPSKADSSSKTVSTDPPSVMLVEEAESSDLLKDQSIPALSEPLESDLATKTEQNHETSSTTNETKPTHATLSTGASENTKLTFDFEASAEEGALKSLGDASSQNLHAHPAKLNPHFEAQEGLTDISKGSVPEEPSDNISNVYVQAPSIHPEPEAAAELEFTEEDKLDAITPDSSVLENPSEDTVDVSSQDIPVTSDKEASFIHPAREVVAEVELNEEDRYVDVSPAISLQVVEPAVPSHLNYPSESKVIPKAKRNDAAIDQLSAQNPPMALGSSTEPTHNKEQTIVSVSDSTASETDEDTPKASSMTDISSAFKSNEPSLSEEAHLPEALVNSADPSQLITEESLSQKIGDCCPKPLSTHLDASKPASQSTQGLSETHAHPMPISDLSKEKVDTVDEDITFSRDAEEKHTMAALQLDDISFHSAPEKGTPQDFSTKAIDKEPGSDDTIDVHAPSLHQPTSGDMKSSPLHMNLSGSEPTQVDQKLYSEETTKPSPLHQASAETLVSETSKKGSDNLSLKSDSQNTTDAAQAIEPDHAKGLYSLSALAEALPNKPEGILELDDAATPAKKDNIAPQEKPSLEASRIEDEHHVRSKDRNQQGTQSIKPIDSEPGLTNPIVAGSELLVEQCQPQPLENVPSSNLSSTPAVESGPPQQLMPSPDKDLPENQEHVVEAPTQTGLNPTQADPKLMQNSDEYDEIESAESADNGTPLTSGQATPKEDVGYLPPLDYDLASFKTAEASFNEKSISLDVEDHPRDRQDGMAVEEFYRKKLEIWREAVNRIGSEVYLYTAQALSTEQILAKNDNKLVLLMNRLSEIPLVYAATEKLLGWVENELTRQEEHIDQLSARFANLETQQAPDGLREEMESYYASIGDLARISETLSLLQSQVLSFAESGPSRFEDPASLASEKSALSTLETSLDTLTDKLMNSLISPRYTHRTIMGWGFVTDTTQT</sequence>
<organism evidence="1 2">
    <name type="scientific">Entomophthora muscae</name>
    <dbReference type="NCBI Taxonomy" id="34485"/>
    <lineage>
        <taxon>Eukaryota</taxon>
        <taxon>Fungi</taxon>
        <taxon>Fungi incertae sedis</taxon>
        <taxon>Zoopagomycota</taxon>
        <taxon>Entomophthoromycotina</taxon>
        <taxon>Entomophthoromycetes</taxon>
        <taxon>Entomophthorales</taxon>
        <taxon>Entomophthoraceae</taxon>
        <taxon>Entomophthora</taxon>
    </lineage>
</organism>
<comment type="caution">
    <text evidence="1">The sequence shown here is derived from an EMBL/GenBank/DDBJ whole genome shotgun (WGS) entry which is preliminary data.</text>
</comment>
<keyword evidence="2" id="KW-1185">Reference proteome</keyword>
<gene>
    <name evidence="1" type="ORF">DSO57_1005553</name>
</gene>
<reference evidence="1" key="1">
    <citation type="submission" date="2022-04" db="EMBL/GenBank/DDBJ databases">
        <title>Genome of the entomopathogenic fungus Entomophthora muscae.</title>
        <authorList>
            <person name="Elya C."/>
            <person name="Lovett B.R."/>
            <person name="Lee E."/>
            <person name="Macias A.M."/>
            <person name="Hajek A.E."/>
            <person name="De Bivort B.L."/>
            <person name="Kasson M.T."/>
            <person name="De Fine Licht H.H."/>
            <person name="Stajich J.E."/>
        </authorList>
    </citation>
    <scope>NUCLEOTIDE SEQUENCE</scope>
    <source>
        <strain evidence="1">Berkeley</strain>
    </source>
</reference>